<evidence type="ECO:0000256" key="4">
    <source>
        <dbReference type="ARBA" id="ARBA00022438"/>
    </source>
</evidence>
<dbReference type="CDD" id="cd01088">
    <property type="entry name" value="MetAP2"/>
    <property type="match status" value="1"/>
</dbReference>
<comment type="cofactor">
    <cofactor evidence="8">
        <name>Co(2+)</name>
        <dbReference type="ChEBI" id="CHEBI:48828"/>
    </cofactor>
    <cofactor evidence="8">
        <name>Zn(2+)</name>
        <dbReference type="ChEBI" id="CHEBI:29105"/>
    </cofactor>
    <cofactor evidence="8">
        <name>Mn(2+)</name>
        <dbReference type="ChEBI" id="CHEBI:29035"/>
    </cofactor>
    <cofactor evidence="8">
        <name>Fe(2+)</name>
        <dbReference type="ChEBI" id="CHEBI:29033"/>
    </cofactor>
    <text evidence="8">Binds 2 divalent metal cations per subunit. Has a high-affinity and a low affinity metal-binding site. The true nature of the physiological cofactor is under debate. The enzyme is active with cobalt, zinc, manganese or divalent iron ions. Most likely, methionine aminopeptidases function as mononuclear Fe(2+)-metalloproteases under physiological conditions, and the catalytically relevant metal-binding site has been assigned to the histidine-containing high-affinity site.</text>
</comment>
<dbReference type="Pfam" id="PF00557">
    <property type="entry name" value="Peptidase_M24"/>
    <property type="match status" value="1"/>
</dbReference>
<keyword evidence="8" id="KW-0963">Cytoplasm</keyword>
<comment type="similarity">
    <text evidence="8">Belongs to the peptidase M24A family. Methionine aminopeptidase eukaryotic type 2 subfamily.</text>
</comment>
<protein>
    <recommendedName>
        <fullName evidence="8">Methionine aminopeptidase 2</fullName>
        <shortName evidence="8">MAP 2</shortName>
        <shortName evidence="8">MetAP 2</shortName>
        <ecNumber evidence="8">3.4.11.18</ecNumber>
    </recommendedName>
    <alternativeName>
        <fullName evidence="8">Peptidase M</fullName>
    </alternativeName>
</protein>
<evidence type="ECO:0000256" key="2">
    <source>
        <dbReference type="ARBA" id="ARBA00001936"/>
    </source>
</evidence>
<feature type="compositionally biased region" description="Low complexity" evidence="10">
    <location>
        <begin position="61"/>
        <end position="76"/>
    </location>
</feature>
<dbReference type="EC" id="3.4.11.18" evidence="8"/>
<evidence type="ECO:0000256" key="5">
    <source>
        <dbReference type="ARBA" id="ARBA00022670"/>
    </source>
</evidence>
<dbReference type="NCBIfam" id="TIGR00501">
    <property type="entry name" value="met_pdase_II"/>
    <property type="match status" value="1"/>
</dbReference>
<sequence length="476" mass="51841">MEAGAAAEEKKAVEPVAPQNADEEAEGVSAAEKKRLKKLRQKQKKESEAPAQSEALPTDGAASAAVPVTAAAAAPSLTPKTEADEDQEEAGDDAHAGEAKKKKKNKKKKTAPLPSVPLSKQFPTLQFPMGRIEEYSGDARRPITEEARERDRLNEGMLNDLRKAAEAHRQVRRWARATCRPGVKLFEFVETLENSIRTIIESQGLSHIEAGIAFPTGVSLNHVAAHFTPNPGDENVTVGEGDVIKIDIGTHVHGRIVDSAFSMSFNPELDPLVEASREATNTGVRLAGPDALLRDIGAEIEEVIKSYEVTVGGKTFQCKPIRNLNGHLLGPYTIHAGKSVPIAAESGDTTTRMEEGELYAIETFASTGRGLVVDDGECSHYMMAPNPSLANIRNPKARHLLAHIQQNYETLAFCNRWLDTAGETRHQLQLRALIEARAVNPYPPLVDTRGSYVSQHEQTFLLRPTCKEIISAGDDY</sequence>
<comment type="cofactor">
    <cofactor evidence="3">
        <name>Fe(2+)</name>
        <dbReference type="ChEBI" id="CHEBI:29033"/>
    </cofactor>
</comment>
<evidence type="ECO:0000313" key="13">
    <source>
        <dbReference type="Proteomes" id="UP001141327"/>
    </source>
</evidence>
<dbReference type="InterPro" id="IPR000994">
    <property type="entry name" value="Pept_M24"/>
</dbReference>
<dbReference type="InterPro" id="IPR036005">
    <property type="entry name" value="Creatinase/aminopeptidase-like"/>
</dbReference>
<proteinExistence type="inferred from homology"/>
<keyword evidence="4 8" id="KW-0031">Aminopeptidase</keyword>
<gene>
    <name evidence="12" type="ORF">PAPYR_4890</name>
</gene>
<feature type="binding site" evidence="8">
    <location>
        <position position="327"/>
    </location>
    <ligand>
        <name>a divalent metal cation</name>
        <dbReference type="ChEBI" id="CHEBI:60240"/>
        <label>2</label>
        <note>catalytic</note>
    </ligand>
</feature>
<dbReference type="PRINTS" id="PR00599">
    <property type="entry name" value="MAPEPTIDASE"/>
</dbReference>
<dbReference type="Gene3D" id="1.10.10.10">
    <property type="entry name" value="Winged helix-like DNA-binding domain superfamily/Winged helix DNA-binding domain"/>
    <property type="match status" value="1"/>
</dbReference>
<feature type="region of interest" description="Disordered" evidence="10">
    <location>
        <begin position="1"/>
        <end position="121"/>
    </location>
</feature>
<feature type="binding site" evidence="8">
    <location>
        <position position="226"/>
    </location>
    <ligand>
        <name>substrate</name>
    </ligand>
</feature>
<name>A0ABQ8UIP8_9EUKA</name>
<keyword evidence="6 8" id="KW-0479">Metal-binding</keyword>
<comment type="subcellular location">
    <subcellularLocation>
        <location evidence="8">Cytoplasm</location>
    </subcellularLocation>
</comment>
<evidence type="ECO:0000256" key="1">
    <source>
        <dbReference type="ARBA" id="ARBA00000294"/>
    </source>
</evidence>
<evidence type="ECO:0000256" key="7">
    <source>
        <dbReference type="ARBA" id="ARBA00022801"/>
    </source>
</evidence>
<dbReference type="EMBL" id="JAPMOS010000022">
    <property type="protein sequence ID" value="KAJ4459101.1"/>
    <property type="molecule type" value="Genomic_DNA"/>
</dbReference>
<comment type="catalytic activity">
    <reaction evidence="1 8 9">
        <text>Release of N-terminal amino acids, preferentially methionine, from peptides and arylamides.</text>
        <dbReference type="EC" id="3.4.11.18"/>
    </reaction>
</comment>
<dbReference type="GO" id="GO:0004177">
    <property type="term" value="F:aminopeptidase activity"/>
    <property type="evidence" value="ECO:0007669"/>
    <property type="project" value="UniProtKB-KW"/>
</dbReference>
<dbReference type="Proteomes" id="UP001141327">
    <property type="component" value="Unassembled WGS sequence"/>
</dbReference>
<keyword evidence="5 8" id="KW-0645">Protease</keyword>
<evidence type="ECO:0000256" key="10">
    <source>
        <dbReference type="SAM" id="MobiDB-lite"/>
    </source>
</evidence>
<dbReference type="SUPFAM" id="SSF55920">
    <property type="entry name" value="Creatinase/aminopeptidase"/>
    <property type="match status" value="1"/>
</dbReference>
<dbReference type="InterPro" id="IPR036388">
    <property type="entry name" value="WH-like_DNA-bd_sf"/>
</dbReference>
<dbReference type="PANTHER" id="PTHR45777">
    <property type="entry name" value="METHIONINE AMINOPEPTIDASE 2"/>
    <property type="match status" value="1"/>
</dbReference>
<accession>A0ABQ8UIP8</accession>
<evidence type="ECO:0000313" key="12">
    <source>
        <dbReference type="EMBL" id="KAJ4459101.1"/>
    </source>
</evidence>
<feature type="binding site" evidence="8">
    <location>
        <position position="457"/>
    </location>
    <ligand>
        <name>a divalent metal cation</name>
        <dbReference type="ChEBI" id="CHEBI:60240"/>
        <label>1</label>
    </ligand>
</feature>
<dbReference type="SUPFAM" id="SSF46785">
    <property type="entry name" value="Winged helix' DNA-binding domain"/>
    <property type="match status" value="1"/>
</dbReference>
<feature type="binding site" evidence="8">
    <location>
        <position position="362"/>
    </location>
    <ligand>
        <name>a divalent metal cation</name>
        <dbReference type="ChEBI" id="CHEBI:60240"/>
        <label>2</label>
        <note>catalytic</note>
    </ligand>
</feature>
<keyword evidence="7 8" id="KW-0378">Hydrolase</keyword>
<dbReference type="HAMAP" id="MF_03175">
    <property type="entry name" value="MetAP_2_euk"/>
    <property type="match status" value="1"/>
</dbReference>
<feature type="compositionally biased region" description="Basic residues" evidence="10">
    <location>
        <begin position="34"/>
        <end position="43"/>
    </location>
</feature>
<feature type="compositionally biased region" description="Basic residues" evidence="10">
    <location>
        <begin position="100"/>
        <end position="110"/>
    </location>
</feature>
<feature type="binding site" evidence="8">
    <location>
        <position position="247"/>
    </location>
    <ligand>
        <name>a divalent metal cation</name>
        <dbReference type="ChEBI" id="CHEBI:60240"/>
        <label>1</label>
    </ligand>
</feature>
<dbReference type="InterPro" id="IPR002468">
    <property type="entry name" value="Pept_M24A_MAP2"/>
</dbReference>
<feature type="binding site" evidence="8">
    <location>
        <position position="258"/>
    </location>
    <ligand>
        <name>a divalent metal cation</name>
        <dbReference type="ChEBI" id="CHEBI:60240"/>
        <label>1</label>
    </ligand>
</feature>
<dbReference type="PANTHER" id="PTHR45777:SF2">
    <property type="entry name" value="METHIONINE AMINOPEPTIDASE 2"/>
    <property type="match status" value="1"/>
</dbReference>
<evidence type="ECO:0000256" key="8">
    <source>
        <dbReference type="HAMAP-Rule" id="MF_03175"/>
    </source>
</evidence>
<comment type="caution">
    <text evidence="12">The sequence shown here is derived from an EMBL/GenBank/DDBJ whole genome shotgun (WGS) entry which is preliminary data.</text>
</comment>
<evidence type="ECO:0000259" key="11">
    <source>
        <dbReference type="Pfam" id="PF00557"/>
    </source>
</evidence>
<comment type="function">
    <text evidence="8 9">Cotranslationally removes the N-terminal methionine from nascent proteins. The N-terminal methionine is often cleaved when the second residue in the primary sequence is small and uncharged (Met-Ala-, Cys, Gly, Pro, Ser, Thr, or Val).</text>
</comment>
<feature type="domain" description="Peptidase M24" evidence="11">
    <location>
        <begin position="161"/>
        <end position="363"/>
    </location>
</feature>
<feature type="binding site" evidence="8">
    <location>
        <position position="335"/>
    </location>
    <ligand>
        <name>substrate</name>
    </ligand>
</feature>
<dbReference type="InterPro" id="IPR036390">
    <property type="entry name" value="WH_DNA-bd_sf"/>
</dbReference>
<reference evidence="12" key="1">
    <citation type="journal article" date="2022" name="bioRxiv">
        <title>Genomics of Preaxostyla Flagellates Illuminates Evolutionary Transitions and the Path Towards Mitochondrial Loss.</title>
        <authorList>
            <person name="Novak L.V.F."/>
            <person name="Treitli S.C."/>
            <person name="Pyrih J."/>
            <person name="Halakuc P."/>
            <person name="Pipaliya S.V."/>
            <person name="Vacek V."/>
            <person name="Brzon O."/>
            <person name="Soukal P."/>
            <person name="Eme L."/>
            <person name="Dacks J.B."/>
            <person name="Karnkowska A."/>
            <person name="Elias M."/>
            <person name="Hampl V."/>
        </authorList>
    </citation>
    <scope>NUCLEOTIDE SEQUENCE</scope>
    <source>
        <strain evidence="12">RCP-MX</strain>
    </source>
</reference>
<keyword evidence="13" id="KW-1185">Reference proteome</keyword>
<evidence type="ECO:0000256" key="9">
    <source>
        <dbReference type="RuleBase" id="RU003653"/>
    </source>
</evidence>
<dbReference type="InterPro" id="IPR050247">
    <property type="entry name" value="Met_Aminopeptidase_Type2"/>
</dbReference>
<dbReference type="InterPro" id="IPR001714">
    <property type="entry name" value="Pept_M24_MAP"/>
</dbReference>
<feature type="binding site" evidence="8">
    <location>
        <position position="258"/>
    </location>
    <ligand>
        <name>a divalent metal cation</name>
        <dbReference type="ChEBI" id="CHEBI:60240"/>
        <label>2</label>
        <note>catalytic</note>
    </ligand>
</feature>
<feature type="binding site" evidence="8">
    <location>
        <position position="457"/>
    </location>
    <ligand>
        <name>a divalent metal cation</name>
        <dbReference type="ChEBI" id="CHEBI:60240"/>
        <label>2</label>
        <note>catalytic</note>
    </ligand>
</feature>
<evidence type="ECO:0000256" key="6">
    <source>
        <dbReference type="ARBA" id="ARBA00022723"/>
    </source>
</evidence>
<dbReference type="Gene3D" id="3.90.230.10">
    <property type="entry name" value="Creatinase/methionine aminopeptidase superfamily"/>
    <property type="match status" value="1"/>
</dbReference>
<evidence type="ECO:0000256" key="3">
    <source>
        <dbReference type="ARBA" id="ARBA00001954"/>
    </source>
</evidence>
<comment type="cofactor">
    <cofactor evidence="2">
        <name>Mn(2+)</name>
        <dbReference type="ChEBI" id="CHEBI:29035"/>
    </cofactor>
</comment>
<organism evidence="12 13">
    <name type="scientific">Paratrimastix pyriformis</name>
    <dbReference type="NCBI Taxonomy" id="342808"/>
    <lineage>
        <taxon>Eukaryota</taxon>
        <taxon>Metamonada</taxon>
        <taxon>Preaxostyla</taxon>
        <taxon>Paratrimastigidae</taxon>
        <taxon>Paratrimastix</taxon>
    </lineage>
</organism>